<dbReference type="GO" id="GO:0000463">
    <property type="term" value="P:maturation of LSU-rRNA from tricistronic rRNA transcript (SSU-rRNA, 5.8S rRNA, LSU-rRNA)"/>
    <property type="evidence" value="ECO:0007669"/>
    <property type="project" value="TreeGrafter"/>
</dbReference>
<dbReference type="InterPro" id="IPR039844">
    <property type="entry name" value="URB1"/>
</dbReference>
<dbReference type="PANTHER" id="PTHR13500">
    <property type="entry name" value="NUCLEOLAR PRERIBOSOMAL-ASSOCIATED PROTEIN 1"/>
    <property type="match status" value="1"/>
</dbReference>
<name>W8B4Z5_CERCA</name>
<reference evidence="4" key="1">
    <citation type="submission" date="2013-07" db="EMBL/GenBank/DDBJ databases">
        <authorList>
            <person name="Geib S."/>
        </authorList>
    </citation>
    <scope>NUCLEOTIDE SEQUENCE</scope>
</reference>
<evidence type="ECO:0000256" key="1">
    <source>
        <dbReference type="SAM" id="MobiDB-lite"/>
    </source>
</evidence>
<dbReference type="GO" id="GO:0000466">
    <property type="term" value="P:maturation of 5.8S rRNA from tricistronic rRNA transcript (SSU-rRNA, 5.8S rRNA, LSU-rRNA)"/>
    <property type="evidence" value="ECO:0007669"/>
    <property type="project" value="TreeGrafter"/>
</dbReference>
<dbReference type="EMBL" id="GAMC01014397">
    <property type="protein sequence ID" value="JAB92158.1"/>
    <property type="molecule type" value="mRNA"/>
</dbReference>
<organism evidence="4">
    <name type="scientific">Ceratitis capitata</name>
    <name type="common">Mediterranean fruit fly</name>
    <name type="synonym">Tephritis capitata</name>
    <dbReference type="NCBI Taxonomy" id="7213"/>
    <lineage>
        <taxon>Eukaryota</taxon>
        <taxon>Metazoa</taxon>
        <taxon>Ecdysozoa</taxon>
        <taxon>Arthropoda</taxon>
        <taxon>Hexapoda</taxon>
        <taxon>Insecta</taxon>
        <taxon>Pterygota</taxon>
        <taxon>Neoptera</taxon>
        <taxon>Endopterygota</taxon>
        <taxon>Diptera</taxon>
        <taxon>Brachycera</taxon>
        <taxon>Muscomorpha</taxon>
        <taxon>Tephritoidea</taxon>
        <taxon>Tephritidae</taxon>
        <taxon>Ceratitis</taxon>
        <taxon>Ceratitis</taxon>
    </lineage>
</organism>
<proteinExistence type="evidence at transcript level"/>
<feature type="compositionally biased region" description="Basic and acidic residues" evidence="1">
    <location>
        <begin position="66"/>
        <end position="75"/>
    </location>
</feature>
<feature type="region of interest" description="Disordered" evidence="1">
    <location>
        <begin position="1409"/>
        <end position="1430"/>
    </location>
</feature>
<dbReference type="InterPro" id="IPR032436">
    <property type="entry name" value="URB1_C"/>
</dbReference>
<dbReference type="GO" id="GO:0005730">
    <property type="term" value="C:nucleolus"/>
    <property type="evidence" value="ECO:0007669"/>
    <property type="project" value="TreeGrafter"/>
</dbReference>
<dbReference type="PANTHER" id="PTHR13500:SF0">
    <property type="entry name" value="NUCLEOLAR PRE-RIBOSOMAL-ASSOCIATED PROTEIN 1"/>
    <property type="match status" value="1"/>
</dbReference>
<reference evidence="4" key="2">
    <citation type="journal article" date="2014" name="BMC Genomics">
        <title>A genomic perspective to assessing quality of mass-reared SIT flies used in Mediterranean fruit fly (Ceratitis capitata) eradication in California.</title>
        <authorList>
            <person name="Calla B."/>
            <person name="Hall B."/>
            <person name="Hou S."/>
            <person name="Geib S.M."/>
        </authorList>
    </citation>
    <scope>NUCLEOTIDE SEQUENCE</scope>
</reference>
<dbReference type="OrthoDB" id="72892at2759"/>
<feature type="domain" description="URB1 C-terminal" evidence="3">
    <location>
        <begin position="1736"/>
        <end position="1937"/>
    </location>
</feature>
<evidence type="ECO:0000259" key="2">
    <source>
        <dbReference type="Pfam" id="PF11707"/>
    </source>
</evidence>
<evidence type="ECO:0000259" key="3">
    <source>
        <dbReference type="Pfam" id="PF16201"/>
    </source>
</evidence>
<dbReference type="InterPro" id="IPR021714">
    <property type="entry name" value="URB1_N"/>
</dbReference>
<gene>
    <name evidence="4" type="primary">NPA1P</name>
</gene>
<feature type="region of interest" description="Disordered" evidence="1">
    <location>
        <begin position="1"/>
        <end position="102"/>
    </location>
</feature>
<feature type="domain" description="URB1 N-terminal" evidence="2">
    <location>
        <begin position="158"/>
        <end position="480"/>
    </location>
</feature>
<sequence>MAIEAKNRRKRKHQSTQSVGDEAPDDGEVAVPKKIAKKVKQPKEDKKKKKKPQNAVKVPEYVEENELAKDAADKHDDDEEEEELDDTESAKQVDALQEHDSGYEEKEIKFSKDFKMLHFRTKLRSNNFITELRHFLHIVQTRPKLVAKYIEKRGKPLELAEALERVDKTNILHVGYLCQALQLVLMEIVSNQKDHMESAVYASRYFLKSHGNVIDELLKSAHLQHRRTALKLLTAIVCVDPQLGRQLLASYDVLSNVRTIENMLSHSPKELKETETVRKCFIHFVLAYLIDGNTLLIRNILDRGALIRALASGLQYDDHVTVCVVMSTLRKYVLECVEISKTKKIHVFDFDCCKHFLRLYDWLGPQVYATKCAGKQGQYTHLPRDELERLVNEEERDAVAKVVHEFMLLLLTSRKYGICFDAVTNYRQKHNAIQGKLLGLLFKPWCNERKTELVIRVLNACPDLARHTVRNFAGIINPMRTASRDWPLACEFLTKIINTLQPRLLRAALDKITLTDCTYLIKDVCLPIETLALLTGAKIVGHKNFDYRLAGNRLLYAMFSQYSAYMRAITKREEARGNLNSLRRFRLDILNHILVNFPTVEDILVSLYYSIKDRNTVEVKVLDHLDVTLDLLLVIWKEHRSFVNKTGTILDYLDLLRPLYAGDESGDIGAATSNIKLELKAIKIILLLLPKALEPTEQLFSSVLKSFIKAFMYGTGEVRLEAGHLLRKMFLNTGLFDGGVWEVDLWLEALRFFDAETVDVVTQVFIAALQVTKVDVEMPKTTETLLNEQNLQKLFANIESGLSVQAYVESVSISKLMPLIFKGVEIIKPLDKYLETVCLLLYHYYPNPEQVLQLYKREFKTLENYMQSWLASSAEEVSLASVQLPAELTTLAQLHDAMVQGDVKLAKMFAKTKSKTEVLEVTLRGEEIALSAELKRERLLMIYMQQALFVVAQLVEKQRLTNKQAEAAANFLGDCIEVLSALYAEERADNGAVCDDRDYNFLDDLFKYIFNLRLTRIQSTELFSANNATQLSYLYFLRLLAERCNGHAYFATHATNCRLKVIKAIAISIQAAADTKAASEQLVDAVRLLRALQLNTSECIEVLDLLVAQLKCADFVLTETQQKSIYYELLVCALQRLASLRQAVQFDNLIRKFAKLYVSLVKMYGTEMSFEQLEEVLHDFLICSHQYIPQLGVKFFGAFFVERRLTKPTIKLACLLLERDTQLEAEFVQLLPAHINKKELIYPLLDIAFRKRVALNASLLQSVYHAFKSGFMKTIEKPQKAGVIYKEHAGTSIALIEHCMPRSECVDFCNKTFKFDGLEVYQLRVIHAIYRKAFGNAEEVGSSKQQREIIFVNFINLQIQLLSIELKKQQVDAEKLELSAYLLQNWWQLLLSEESVRAPVIPSKKGASKRKKAAAEEELEEDSATQVAEANVPDSLNPDFTKLLKNQQWLNFCKLSLKLGMQYVAGDDAALTQFDATYALLLQLLAYLCQQLYVDYSTAEDAAQPLAEPAQLFDMICTHSKFFDIVLSPRETQVKTQVLHLLYTLASKNPAALSDTQIPIILGAYQAKLSDADRYALALLQLYEIHDCGLQKYRPFIWGESAIAFYALRAADEERAKLTQQETSIAQVMSLIDRHLCEYTIDNFPIWRKLNSAAQLPAIDFRDPSQKALDFGSNELERRIERGFAKFEEAELRLCPTRARVYAQCYDPAFFVPLMNMCFAPEAYSHPARPVQNGLLSVVFAALSSQDRDMRLAAGCVQLRYRAHFEANKFFERPLWLQAYDNIQSGLSDLRDAWVKHKRNSGTPRVPYISGLFVAKTFNLTTDPTHLLYKQLTMYLRLKNSFNFQCVPEFNVLFYSPEIEHQQFRQFIVEVIRNGIKSGSDLFLLVTTNTFKVLQGFYGSAMSTLDMNLLILSVFSTCAKIPASSKIMIDHVGLLPWLSSVISTIEFYHFDIIEGLISIISNLWYSVKAFAHEFHNLAHISLEMHQLVLRLLPHLSARISPHNFARLMNVLQKTSCGQHHAMSDTQLSNLIECAGKHFPSLVQNIEGIKTFGGAGAATHEEYCRSVHAAADESVDASVVMALSSLRAYTIDWWQSRHALEPISAESSSADANKTLAE</sequence>
<accession>W8B4Z5</accession>
<dbReference type="Pfam" id="PF16201">
    <property type="entry name" value="NopRA1"/>
    <property type="match status" value="1"/>
</dbReference>
<protein>
    <submittedName>
        <fullName evidence="4">Nucleolar pre-ribosomal-associated protein 1</fullName>
    </submittedName>
</protein>
<feature type="compositionally biased region" description="Acidic residues" evidence="1">
    <location>
        <begin position="76"/>
        <end position="87"/>
    </location>
</feature>
<feature type="compositionally biased region" description="Basic and acidic residues" evidence="1">
    <location>
        <begin position="88"/>
        <end position="102"/>
    </location>
</feature>
<evidence type="ECO:0000313" key="4">
    <source>
        <dbReference type="EMBL" id="JAB92158.1"/>
    </source>
</evidence>
<feature type="compositionally biased region" description="Basic residues" evidence="1">
    <location>
        <begin position="34"/>
        <end position="52"/>
    </location>
</feature>
<dbReference type="Pfam" id="PF11707">
    <property type="entry name" value="Npa1"/>
    <property type="match status" value="1"/>
</dbReference>